<keyword evidence="1" id="KW-0472">Membrane</keyword>
<evidence type="ECO:0000256" key="1">
    <source>
        <dbReference type="SAM" id="Phobius"/>
    </source>
</evidence>
<keyword evidence="1" id="KW-1133">Transmembrane helix</keyword>
<comment type="caution">
    <text evidence="3">The sequence shown here is derived from an EMBL/GenBank/DDBJ whole genome shotgun (WGS) entry which is preliminary data.</text>
</comment>
<evidence type="ECO:0000313" key="4">
    <source>
        <dbReference type="Proteomes" id="UP000003704"/>
    </source>
</evidence>
<keyword evidence="1" id="KW-0812">Transmembrane</keyword>
<dbReference type="RefSeq" id="WP_007186063.1">
    <property type="nucleotide sequence ID" value="NZ_AKGD01000002.1"/>
</dbReference>
<keyword evidence="4" id="KW-1185">Reference proteome</keyword>
<sequence>MLKTLTFACMHFTVAFTVVYLMTGSWVTGGLIALVEPCCNTVGFYFHEKLWNRFSASNAGNMTAAVAA</sequence>
<dbReference type="InterPro" id="IPR018638">
    <property type="entry name" value="DUF2061_membrane"/>
</dbReference>
<evidence type="ECO:0000313" key="3">
    <source>
        <dbReference type="EMBL" id="EIT69542.1"/>
    </source>
</evidence>
<proteinExistence type="predicted"/>
<name>I7ZD08_9GAMM</name>
<feature type="domain" description="DUF2061" evidence="2">
    <location>
        <begin position="1"/>
        <end position="52"/>
    </location>
</feature>
<protein>
    <recommendedName>
        <fullName evidence="2">DUF2061 domain-containing protein</fullName>
    </recommendedName>
</protein>
<accession>I7ZD08</accession>
<dbReference type="STRING" id="1172194.WQQ_31240"/>
<dbReference type="Proteomes" id="UP000003704">
    <property type="component" value="Unassembled WGS sequence"/>
</dbReference>
<dbReference type="OrthoDB" id="9133582at2"/>
<dbReference type="EMBL" id="AKGD01000002">
    <property type="protein sequence ID" value="EIT69542.1"/>
    <property type="molecule type" value="Genomic_DNA"/>
</dbReference>
<reference evidence="3 4" key="1">
    <citation type="journal article" date="2012" name="J. Bacteriol.">
        <title>Genome Sequence of n-Alkane-Degrading Hydrocarboniphaga effusa Strain AP103T (ATCC BAA-332T).</title>
        <authorList>
            <person name="Chang H.K."/>
            <person name="Zylstra G.J."/>
            <person name="Chae J.C."/>
        </authorList>
    </citation>
    <scope>NUCLEOTIDE SEQUENCE [LARGE SCALE GENOMIC DNA]</scope>
    <source>
        <strain evidence="3 4">AP103</strain>
    </source>
</reference>
<dbReference type="Pfam" id="PF09834">
    <property type="entry name" value="DUF2061"/>
    <property type="match status" value="1"/>
</dbReference>
<organism evidence="3 4">
    <name type="scientific">Hydrocarboniphaga effusa AP103</name>
    <dbReference type="NCBI Taxonomy" id="1172194"/>
    <lineage>
        <taxon>Bacteria</taxon>
        <taxon>Pseudomonadati</taxon>
        <taxon>Pseudomonadota</taxon>
        <taxon>Gammaproteobacteria</taxon>
        <taxon>Nevskiales</taxon>
        <taxon>Nevskiaceae</taxon>
        <taxon>Hydrocarboniphaga</taxon>
    </lineage>
</organism>
<feature type="transmembrane region" description="Helical" evidence="1">
    <location>
        <begin position="12"/>
        <end position="35"/>
    </location>
</feature>
<evidence type="ECO:0000259" key="2">
    <source>
        <dbReference type="Pfam" id="PF09834"/>
    </source>
</evidence>
<dbReference type="AlphaFoldDB" id="I7ZD08"/>
<gene>
    <name evidence="3" type="ORF">WQQ_31240</name>
</gene>